<protein>
    <submittedName>
        <fullName evidence="1">Uncharacterized protein</fullName>
    </submittedName>
</protein>
<sequence>MEPVKQTASTPESKALPVFPVPTTRLPDVTPEGVRIGYFLPPVANSFPRVRDLLVLLDHIRDTSCLQPHWEQFSHE</sequence>
<evidence type="ECO:0000313" key="1">
    <source>
        <dbReference type="EMBL" id="GAA1556653.1"/>
    </source>
</evidence>
<dbReference type="EMBL" id="BAAANC010000004">
    <property type="protein sequence ID" value="GAA1556653.1"/>
    <property type="molecule type" value="Genomic_DNA"/>
</dbReference>
<reference evidence="1 2" key="1">
    <citation type="journal article" date="2019" name="Int. J. Syst. Evol. Microbiol.">
        <title>The Global Catalogue of Microorganisms (GCM) 10K type strain sequencing project: providing services to taxonomists for standard genome sequencing and annotation.</title>
        <authorList>
            <consortium name="The Broad Institute Genomics Platform"/>
            <consortium name="The Broad Institute Genome Sequencing Center for Infectious Disease"/>
            <person name="Wu L."/>
            <person name="Ma J."/>
        </authorList>
    </citation>
    <scope>NUCLEOTIDE SEQUENCE [LARGE SCALE GENOMIC DNA]</scope>
    <source>
        <strain evidence="1 2">JCM 14303</strain>
    </source>
</reference>
<accession>A0ABN2CFQ3</accession>
<evidence type="ECO:0000313" key="2">
    <source>
        <dbReference type="Proteomes" id="UP001500363"/>
    </source>
</evidence>
<organism evidence="1 2">
    <name type="scientific">Kribbella lupini</name>
    <dbReference type="NCBI Taxonomy" id="291602"/>
    <lineage>
        <taxon>Bacteria</taxon>
        <taxon>Bacillati</taxon>
        <taxon>Actinomycetota</taxon>
        <taxon>Actinomycetes</taxon>
        <taxon>Propionibacteriales</taxon>
        <taxon>Kribbellaceae</taxon>
        <taxon>Kribbella</taxon>
    </lineage>
</organism>
<keyword evidence="2" id="KW-1185">Reference proteome</keyword>
<proteinExistence type="predicted"/>
<comment type="caution">
    <text evidence="1">The sequence shown here is derived from an EMBL/GenBank/DDBJ whole genome shotgun (WGS) entry which is preliminary data.</text>
</comment>
<gene>
    <name evidence="1" type="ORF">GCM10009741_71620</name>
</gene>
<name>A0ABN2CFQ3_9ACTN</name>
<dbReference type="Proteomes" id="UP001500363">
    <property type="component" value="Unassembled WGS sequence"/>
</dbReference>